<accession>A0A433HTJ1</accession>
<evidence type="ECO:0000313" key="7">
    <source>
        <dbReference type="Proteomes" id="UP000267430"/>
    </source>
</evidence>
<dbReference type="OrthoDB" id="9787851at2"/>
<keyword evidence="3 6" id="KW-0067">ATP-binding</keyword>
<feature type="domain" description="ABC transporter" evidence="5">
    <location>
        <begin position="1"/>
        <end position="219"/>
    </location>
</feature>
<comment type="caution">
    <text evidence="6">The sequence shown here is derived from an EMBL/GenBank/DDBJ whole genome shotgun (WGS) entry which is preliminary data.</text>
</comment>
<evidence type="ECO:0000256" key="1">
    <source>
        <dbReference type="ARBA" id="ARBA00022448"/>
    </source>
</evidence>
<dbReference type="GO" id="GO:0016887">
    <property type="term" value="F:ATP hydrolysis activity"/>
    <property type="evidence" value="ECO:0007669"/>
    <property type="project" value="InterPro"/>
</dbReference>
<dbReference type="Gene3D" id="3.40.50.300">
    <property type="entry name" value="P-loop containing nucleotide triphosphate hydrolases"/>
    <property type="match status" value="1"/>
</dbReference>
<dbReference type="SMART" id="SM00382">
    <property type="entry name" value="AAA"/>
    <property type="match status" value="1"/>
</dbReference>
<organism evidence="6 7">
    <name type="scientific">Peribacillus cavernae</name>
    <dbReference type="NCBI Taxonomy" id="1674310"/>
    <lineage>
        <taxon>Bacteria</taxon>
        <taxon>Bacillati</taxon>
        <taxon>Bacillota</taxon>
        <taxon>Bacilli</taxon>
        <taxon>Bacillales</taxon>
        <taxon>Bacillaceae</taxon>
        <taxon>Peribacillus</taxon>
    </lineage>
</organism>
<evidence type="ECO:0000256" key="2">
    <source>
        <dbReference type="ARBA" id="ARBA00022741"/>
    </source>
</evidence>
<evidence type="ECO:0000259" key="5">
    <source>
        <dbReference type="PROSITE" id="PS50893"/>
    </source>
</evidence>
<keyword evidence="2" id="KW-0547">Nucleotide-binding</keyword>
<dbReference type="GO" id="GO:0005524">
    <property type="term" value="F:ATP binding"/>
    <property type="evidence" value="ECO:0007669"/>
    <property type="project" value="UniProtKB-KW"/>
</dbReference>
<gene>
    <name evidence="6" type="ORF">ELQ35_04335</name>
</gene>
<reference evidence="6 7" key="1">
    <citation type="submission" date="2018-12" db="EMBL/GenBank/DDBJ databases">
        <title>Bacillus chawlae sp. nov., Bacillus glennii sp. nov., and Bacillus saganii sp. nov. Isolated from the Vehicle Assembly Building at Kennedy Space Center where the Viking Spacecraft were Assembled.</title>
        <authorList>
            <person name="Seuylemezian A."/>
            <person name="Vaishampayan P."/>
        </authorList>
    </citation>
    <scope>NUCLEOTIDE SEQUENCE [LARGE SCALE GENOMIC DNA]</scope>
    <source>
        <strain evidence="6 7">L5</strain>
    </source>
</reference>
<dbReference type="PANTHER" id="PTHR42794:SF1">
    <property type="entry name" value="HEMIN IMPORT ATP-BINDING PROTEIN HMUV"/>
    <property type="match status" value="1"/>
</dbReference>
<dbReference type="RefSeq" id="WP_126863650.1">
    <property type="nucleotide sequence ID" value="NZ_JAUSTX010000004.1"/>
</dbReference>
<keyword evidence="7" id="KW-1185">Reference proteome</keyword>
<keyword evidence="4" id="KW-1278">Translocase</keyword>
<dbReference type="SUPFAM" id="SSF52540">
    <property type="entry name" value="P-loop containing nucleoside triphosphate hydrolases"/>
    <property type="match status" value="1"/>
</dbReference>
<keyword evidence="1" id="KW-0813">Transport</keyword>
<evidence type="ECO:0000256" key="3">
    <source>
        <dbReference type="ARBA" id="ARBA00022840"/>
    </source>
</evidence>
<dbReference type="CDD" id="cd03214">
    <property type="entry name" value="ABC_Iron-Siderophores_B12_Hemin"/>
    <property type="match status" value="1"/>
</dbReference>
<dbReference type="FunFam" id="3.40.50.300:FF:000134">
    <property type="entry name" value="Iron-enterobactin ABC transporter ATP-binding protein"/>
    <property type="match status" value="1"/>
</dbReference>
<evidence type="ECO:0000256" key="4">
    <source>
        <dbReference type="ARBA" id="ARBA00022967"/>
    </source>
</evidence>
<proteinExistence type="predicted"/>
<dbReference type="EMBL" id="RYZZ01000005">
    <property type="protein sequence ID" value="RUQ31627.1"/>
    <property type="molecule type" value="Genomic_DNA"/>
</dbReference>
<dbReference type="Pfam" id="PF01955">
    <property type="entry name" value="CbiZ"/>
    <property type="match status" value="1"/>
</dbReference>
<protein>
    <submittedName>
        <fullName evidence="6">ATP-binding cassette domain-containing protein</fullName>
    </submittedName>
</protein>
<dbReference type="InterPro" id="IPR002808">
    <property type="entry name" value="AdoCbi_amidolase"/>
</dbReference>
<name>A0A433HTJ1_9BACI</name>
<dbReference type="AlphaFoldDB" id="A0A433HTJ1"/>
<dbReference type="PANTHER" id="PTHR42794">
    <property type="entry name" value="HEMIN IMPORT ATP-BINDING PROTEIN HMUV"/>
    <property type="match status" value="1"/>
</dbReference>
<dbReference type="InterPro" id="IPR027417">
    <property type="entry name" value="P-loop_NTPase"/>
</dbReference>
<dbReference type="PROSITE" id="PS50893">
    <property type="entry name" value="ABC_TRANSPORTER_2"/>
    <property type="match status" value="1"/>
</dbReference>
<sequence length="469" mass="51826">MFEVHKGELFGVLGPNGSGKTTLLKMMSGVMPYGHGKISIKGKEISAYTAKELAKIVAVLPQHSAQTFSYTVKETVSLGRYAHQRSWLQSWNTEDEEMVKKAMAQTGITAFQDHYLDELSGGERQRVFLAQALAQEPEILLLDEPTNHLDLSFQKELLDQLKHWTEERGLTVVSIFHDLNLAGLYCDRLLLLEKGQVNQIGTPIEVLREERITAVYHTSIEKLAHPAVPKPQIVLLPEETAQNRNNIEINEQYLTVNDDHIQLIAPKPLRTLSSGVTGAGFGWHHTFINRHVDQNYDCSDPVQEMKEYLGTHGFTGEETVGMMTAVNLNDASFQLYQEGEISVFIVVTAGTGNAVDATSSQRMSSKLAPGTINTWVFINGHLSEAAFVQAMVTATEAKVKALLDLEIRDPITGTIATGTSTDSLLIAAAQRGETIEYAGTITLLGNLVSKGIYECTTTSLKRYKKRHSL</sequence>
<dbReference type="Proteomes" id="UP000267430">
    <property type="component" value="Unassembled WGS sequence"/>
</dbReference>
<dbReference type="InterPro" id="IPR003439">
    <property type="entry name" value="ABC_transporter-like_ATP-bd"/>
</dbReference>
<dbReference type="InterPro" id="IPR017871">
    <property type="entry name" value="ABC_transporter-like_CS"/>
</dbReference>
<dbReference type="InterPro" id="IPR003593">
    <property type="entry name" value="AAA+_ATPase"/>
</dbReference>
<evidence type="ECO:0000313" key="6">
    <source>
        <dbReference type="EMBL" id="RUQ31627.1"/>
    </source>
</evidence>
<dbReference type="PROSITE" id="PS00211">
    <property type="entry name" value="ABC_TRANSPORTER_1"/>
    <property type="match status" value="1"/>
</dbReference>
<dbReference type="Pfam" id="PF00005">
    <property type="entry name" value="ABC_tran"/>
    <property type="match status" value="1"/>
</dbReference>